<dbReference type="Proteomes" id="UP000624325">
    <property type="component" value="Unassembled WGS sequence"/>
</dbReference>
<proteinExistence type="predicted"/>
<dbReference type="EMBL" id="BONC01000097">
    <property type="protein sequence ID" value="GIF61290.1"/>
    <property type="molecule type" value="Genomic_DNA"/>
</dbReference>
<feature type="compositionally biased region" description="Low complexity" evidence="1">
    <location>
        <begin position="35"/>
        <end position="56"/>
    </location>
</feature>
<evidence type="ECO:0000313" key="2">
    <source>
        <dbReference type="EMBL" id="GIF61290.1"/>
    </source>
</evidence>
<keyword evidence="3" id="KW-1185">Reference proteome</keyword>
<evidence type="ECO:0000256" key="1">
    <source>
        <dbReference type="SAM" id="MobiDB-lite"/>
    </source>
</evidence>
<feature type="region of interest" description="Disordered" evidence="1">
    <location>
        <begin position="28"/>
        <end position="89"/>
    </location>
</feature>
<sequence length="156" mass="15740">MTHFDVMRRVTVPLVAVLVAVLAGCSASRGGGGANPSPSSAPPATTETVPATPQPTLSLSIAPPPGPTAGTRVPSPRPASPRPSGAKAPTVVNVTGTVTEGVEPGCLLVEGYLLVNAPTSLVYAGVRVRLTLEVRPDLVSTCQQGTPAMITSAQRL</sequence>
<gene>
    <name evidence="2" type="ORF">Air01nite_73850</name>
</gene>
<evidence type="ECO:0000313" key="3">
    <source>
        <dbReference type="Proteomes" id="UP000624325"/>
    </source>
</evidence>
<accession>A0ABQ4CEV2</accession>
<reference evidence="2 3" key="1">
    <citation type="submission" date="2021-01" db="EMBL/GenBank/DDBJ databases">
        <title>Whole genome shotgun sequence of Asanoa iriomotensis NBRC 100142.</title>
        <authorList>
            <person name="Komaki H."/>
            <person name="Tamura T."/>
        </authorList>
    </citation>
    <scope>NUCLEOTIDE SEQUENCE [LARGE SCALE GENOMIC DNA]</scope>
    <source>
        <strain evidence="2 3">NBRC 100142</strain>
    </source>
</reference>
<protein>
    <submittedName>
        <fullName evidence="2">Uncharacterized protein</fullName>
    </submittedName>
</protein>
<name>A0ABQ4CEV2_9ACTN</name>
<comment type="caution">
    <text evidence="2">The sequence shown here is derived from an EMBL/GenBank/DDBJ whole genome shotgun (WGS) entry which is preliminary data.</text>
</comment>
<organism evidence="2 3">
    <name type="scientific">Asanoa iriomotensis</name>
    <dbReference type="NCBI Taxonomy" id="234613"/>
    <lineage>
        <taxon>Bacteria</taxon>
        <taxon>Bacillati</taxon>
        <taxon>Actinomycetota</taxon>
        <taxon>Actinomycetes</taxon>
        <taxon>Micromonosporales</taxon>
        <taxon>Micromonosporaceae</taxon>
        <taxon>Asanoa</taxon>
    </lineage>
</organism>